<protein>
    <submittedName>
        <fullName evidence="2">Metallophosphoesterase</fullName>
    </submittedName>
</protein>
<dbReference type="RefSeq" id="WP_134907896.1">
    <property type="nucleotide sequence ID" value="NZ_JAJAOX010000039.1"/>
</dbReference>
<dbReference type="PANTHER" id="PTHR36492:SF2">
    <property type="entry name" value="[ACYL-CARRIER-PROTEIN] PHOSPHODIESTERASE PPTH"/>
    <property type="match status" value="1"/>
</dbReference>
<dbReference type="NCBIfam" id="TIGR03729">
    <property type="entry name" value="acc_ester"/>
    <property type="match status" value="1"/>
</dbReference>
<evidence type="ECO:0000259" key="1">
    <source>
        <dbReference type="Pfam" id="PF00149"/>
    </source>
</evidence>
<dbReference type="InterPro" id="IPR052963">
    <property type="entry name" value="Pantetheine_PDE"/>
</dbReference>
<proteinExistence type="predicted"/>
<reference evidence="2 3" key="1">
    <citation type="journal article" date="2018" name="Front. Microbiol.">
        <title>Comparative Genomics of the Herbivore Gut Symbiont Lactobacillus reuteri Reveals Genetic Diversity and Lifestyle Adaptation.</title>
        <authorList>
            <person name="Zhao J."/>
        </authorList>
    </citation>
    <scope>NUCLEOTIDE SEQUENCE [LARGE SCALE GENOMIC DNA]</scope>
    <source>
        <strain evidence="2 3">LR12</strain>
    </source>
</reference>
<dbReference type="Proteomes" id="UP000245866">
    <property type="component" value="Unassembled WGS sequence"/>
</dbReference>
<dbReference type="GO" id="GO:0016787">
    <property type="term" value="F:hydrolase activity"/>
    <property type="evidence" value="ECO:0007669"/>
    <property type="project" value="InterPro"/>
</dbReference>
<evidence type="ECO:0000313" key="3">
    <source>
        <dbReference type="Proteomes" id="UP000245866"/>
    </source>
</evidence>
<dbReference type="AlphaFoldDB" id="A0A317GHJ7"/>
<organism evidence="2 3">
    <name type="scientific">Limosilactobacillus reuteri</name>
    <name type="common">Lactobacillus reuteri</name>
    <dbReference type="NCBI Taxonomy" id="1598"/>
    <lineage>
        <taxon>Bacteria</taxon>
        <taxon>Bacillati</taxon>
        <taxon>Bacillota</taxon>
        <taxon>Bacilli</taxon>
        <taxon>Lactobacillales</taxon>
        <taxon>Lactobacillaceae</taxon>
        <taxon>Limosilactobacillus</taxon>
    </lineage>
</organism>
<gene>
    <name evidence="2" type="ORF">DKZ23_08785</name>
</gene>
<name>A0A317GHJ7_LIMRT</name>
<evidence type="ECO:0000313" key="2">
    <source>
        <dbReference type="EMBL" id="PWT45744.1"/>
    </source>
</evidence>
<dbReference type="Gene3D" id="3.60.21.10">
    <property type="match status" value="1"/>
</dbReference>
<dbReference type="SUPFAM" id="SSF56300">
    <property type="entry name" value="Metallo-dependent phosphatases"/>
    <property type="match status" value="1"/>
</dbReference>
<accession>A0A317GHJ7</accession>
<sequence>MKIAVSSDLHLDLNHAKVAEFITQQAHYLTRQEIDHYFFVGDAFNDFEQTSAYFAELQSQLPTTKVHYLAGNHDMLKGVTYEQLENLDDDLYFHNRFIDIPQTNWRIIGNNGWYDYSFSTYENNVEEVAKWKRAYWVDRPIVQSMNDPERMAIVLHQVEEDLKQAHNQQKQVIFMTHFAPIREALPHPLIESARRQRMWEMTTAMLGSKHLGALLARFLEVKAVFYGHLHYAQPLITVGNIEYRNQAVGVRRKNSEDWKGKSLLDQWISHLYTKKIRKNTCNEVGN</sequence>
<dbReference type="Pfam" id="PF00149">
    <property type="entry name" value="Metallophos"/>
    <property type="match status" value="1"/>
</dbReference>
<comment type="caution">
    <text evidence="2">The sequence shown here is derived from an EMBL/GenBank/DDBJ whole genome shotgun (WGS) entry which is preliminary data.</text>
</comment>
<dbReference type="EMBL" id="QGHS01000133">
    <property type="protein sequence ID" value="PWT45744.1"/>
    <property type="molecule type" value="Genomic_DNA"/>
</dbReference>
<dbReference type="InterPro" id="IPR004843">
    <property type="entry name" value="Calcineurin-like_PHP"/>
</dbReference>
<dbReference type="InterPro" id="IPR022302">
    <property type="entry name" value="Phosphoesterase_putative"/>
</dbReference>
<dbReference type="PANTHER" id="PTHR36492">
    <property type="match status" value="1"/>
</dbReference>
<dbReference type="InterPro" id="IPR029052">
    <property type="entry name" value="Metallo-depent_PP-like"/>
</dbReference>
<feature type="domain" description="Calcineurin-like phosphoesterase" evidence="1">
    <location>
        <begin position="1"/>
        <end position="231"/>
    </location>
</feature>